<gene>
    <name evidence="14" type="ORF">LARSCL_LOCUS22213</name>
</gene>
<comment type="subcellular location">
    <subcellularLocation>
        <location evidence="1">Membrane</location>
        <topology evidence="1">Multi-pass membrane protein</topology>
    </subcellularLocation>
</comment>
<keyword evidence="8 12" id="KW-0406">Ion transport</keyword>
<keyword evidence="10 12" id="KW-0739">Sodium transport</keyword>
<evidence type="ECO:0000256" key="2">
    <source>
        <dbReference type="ARBA" id="ARBA00007193"/>
    </source>
</evidence>
<dbReference type="PANTHER" id="PTHR11690">
    <property type="entry name" value="AMILORIDE-SENSITIVE SODIUM CHANNEL-RELATED"/>
    <property type="match status" value="1"/>
</dbReference>
<reference evidence="14 15" key="1">
    <citation type="submission" date="2024-04" db="EMBL/GenBank/DDBJ databases">
        <authorList>
            <person name="Rising A."/>
            <person name="Reimegard J."/>
            <person name="Sonavane S."/>
            <person name="Akerstrom W."/>
            <person name="Nylinder S."/>
            <person name="Hedman E."/>
            <person name="Kallberg Y."/>
        </authorList>
    </citation>
    <scope>NUCLEOTIDE SEQUENCE [LARGE SCALE GENOMIC DNA]</scope>
</reference>
<keyword evidence="6 13" id="KW-1133">Transmembrane helix</keyword>
<accession>A0AAV2BXB2</accession>
<organism evidence="14 15">
    <name type="scientific">Larinioides sclopetarius</name>
    <dbReference type="NCBI Taxonomy" id="280406"/>
    <lineage>
        <taxon>Eukaryota</taxon>
        <taxon>Metazoa</taxon>
        <taxon>Ecdysozoa</taxon>
        <taxon>Arthropoda</taxon>
        <taxon>Chelicerata</taxon>
        <taxon>Arachnida</taxon>
        <taxon>Araneae</taxon>
        <taxon>Araneomorphae</taxon>
        <taxon>Entelegynae</taxon>
        <taxon>Araneoidea</taxon>
        <taxon>Araneidae</taxon>
        <taxon>Larinioides</taxon>
    </lineage>
</organism>
<evidence type="ECO:0000256" key="1">
    <source>
        <dbReference type="ARBA" id="ARBA00004141"/>
    </source>
</evidence>
<name>A0AAV2BXB2_9ARAC</name>
<evidence type="ECO:0000256" key="6">
    <source>
        <dbReference type="ARBA" id="ARBA00022989"/>
    </source>
</evidence>
<evidence type="ECO:0000256" key="11">
    <source>
        <dbReference type="ARBA" id="ARBA00023303"/>
    </source>
</evidence>
<evidence type="ECO:0000256" key="12">
    <source>
        <dbReference type="RuleBase" id="RU000679"/>
    </source>
</evidence>
<evidence type="ECO:0000313" key="15">
    <source>
        <dbReference type="Proteomes" id="UP001497382"/>
    </source>
</evidence>
<evidence type="ECO:0000256" key="13">
    <source>
        <dbReference type="SAM" id="Phobius"/>
    </source>
</evidence>
<dbReference type="GO" id="GO:0005886">
    <property type="term" value="C:plasma membrane"/>
    <property type="evidence" value="ECO:0007669"/>
    <property type="project" value="TreeGrafter"/>
</dbReference>
<evidence type="ECO:0000256" key="4">
    <source>
        <dbReference type="ARBA" id="ARBA00022461"/>
    </source>
</evidence>
<keyword evidence="3 12" id="KW-0813">Transport</keyword>
<evidence type="ECO:0000256" key="10">
    <source>
        <dbReference type="ARBA" id="ARBA00023201"/>
    </source>
</evidence>
<proteinExistence type="inferred from homology"/>
<keyword evidence="4 12" id="KW-0894">Sodium channel</keyword>
<dbReference type="EMBL" id="CAXIEN010000593">
    <property type="protein sequence ID" value="CAL1300940.1"/>
    <property type="molecule type" value="Genomic_DNA"/>
</dbReference>
<dbReference type="GO" id="GO:0015280">
    <property type="term" value="F:ligand-gated sodium channel activity"/>
    <property type="evidence" value="ECO:0007669"/>
    <property type="project" value="TreeGrafter"/>
</dbReference>
<dbReference type="AlphaFoldDB" id="A0AAV2BXB2"/>
<evidence type="ECO:0000256" key="3">
    <source>
        <dbReference type="ARBA" id="ARBA00022448"/>
    </source>
</evidence>
<dbReference type="Proteomes" id="UP001497382">
    <property type="component" value="Unassembled WGS sequence"/>
</dbReference>
<evidence type="ECO:0000256" key="9">
    <source>
        <dbReference type="ARBA" id="ARBA00023136"/>
    </source>
</evidence>
<evidence type="ECO:0000256" key="8">
    <source>
        <dbReference type="ARBA" id="ARBA00023065"/>
    </source>
</evidence>
<keyword evidence="11 12" id="KW-0407">Ion channel</keyword>
<feature type="non-terminal residue" evidence="14">
    <location>
        <position position="1"/>
    </location>
</feature>
<keyword evidence="15" id="KW-1185">Reference proteome</keyword>
<keyword evidence="5 12" id="KW-0812">Transmembrane</keyword>
<comment type="similarity">
    <text evidence="2 12">Belongs to the amiloride-sensitive sodium channel (TC 1.A.6) family.</text>
</comment>
<feature type="transmembrane region" description="Helical" evidence="13">
    <location>
        <begin position="33"/>
        <end position="55"/>
    </location>
</feature>
<keyword evidence="7" id="KW-0915">Sodium</keyword>
<comment type="caution">
    <text evidence="14">The sequence shown here is derived from an EMBL/GenBank/DDBJ whole genome shotgun (WGS) entry which is preliminary data.</text>
</comment>
<dbReference type="InterPro" id="IPR001873">
    <property type="entry name" value="ENaC"/>
</dbReference>
<evidence type="ECO:0000256" key="7">
    <source>
        <dbReference type="ARBA" id="ARBA00023053"/>
    </source>
</evidence>
<dbReference type="PANTHER" id="PTHR11690:SF248">
    <property type="entry name" value="PICKPOCKET 17, ISOFORM A"/>
    <property type="match status" value="1"/>
</dbReference>
<evidence type="ECO:0000256" key="5">
    <source>
        <dbReference type="ARBA" id="ARBA00022692"/>
    </source>
</evidence>
<dbReference type="Pfam" id="PF00858">
    <property type="entry name" value="ASC"/>
    <property type="match status" value="1"/>
</dbReference>
<keyword evidence="9 13" id="KW-0472">Membrane</keyword>
<feature type="non-terminal residue" evidence="14">
    <location>
        <position position="195"/>
    </location>
</feature>
<sequence length="195" mass="23039">YDRGFEEQPNVTRFTIKNPLESKKKKNASKLDILWFVLKTIVFITCLGICVYQALEFYRLYFTYPLTTSITIITPELFKKPAITICNNSPFRREKFCADHPSFCQNPENLKEFCEEHDYYCKGKNITTLLIPKLGYYADDPSEELKEFLLHSYRNFTLDDSFFRHPFNRSDFKYLLVSDPAVTFMENGKLVRCHS</sequence>
<protein>
    <submittedName>
        <fullName evidence="14">Uncharacterized protein</fullName>
    </submittedName>
</protein>
<evidence type="ECO:0000313" key="14">
    <source>
        <dbReference type="EMBL" id="CAL1300940.1"/>
    </source>
</evidence>